<accession>A0A369XRU3</accession>
<proteinExistence type="predicted"/>
<comment type="caution">
    <text evidence="1">The sequence shown here is derived from an EMBL/GenBank/DDBJ whole genome shotgun (WGS) entry which is preliminary data.</text>
</comment>
<reference evidence="1 2" key="1">
    <citation type="submission" date="2018-05" db="EMBL/GenBank/DDBJ databases">
        <title>Integrated omic analyses show evidence that a Ca. Accumulibacter phosphatis strain performs denitrification under micro-aerobic conditions.</title>
        <authorList>
            <person name="Camejo P.Y."/>
            <person name="Katherine M.D."/>
            <person name="Daniel N.R."/>
        </authorList>
    </citation>
    <scope>NUCLEOTIDE SEQUENCE [LARGE SCALE GENOMIC DNA]</scope>
    <source>
        <strain evidence="1">UW-LDO-IC</strain>
    </source>
</reference>
<dbReference type="Proteomes" id="UP000253831">
    <property type="component" value="Unassembled WGS sequence"/>
</dbReference>
<dbReference type="AlphaFoldDB" id="A0A369XRU3"/>
<organism evidence="1 2">
    <name type="scientific">Candidatus Accumulibacter meliphilus</name>
    <dbReference type="NCBI Taxonomy" id="2211374"/>
    <lineage>
        <taxon>Bacteria</taxon>
        <taxon>Pseudomonadati</taxon>
        <taxon>Pseudomonadota</taxon>
        <taxon>Betaproteobacteria</taxon>
        <taxon>Candidatus Accumulibacter</taxon>
    </lineage>
</organism>
<dbReference type="EMBL" id="QPGA01000026">
    <property type="protein sequence ID" value="RDE50118.1"/>
    <property type="molecule type" value="Genomic_DNA"/>
</dbReference>
<evidence type="ECO:0000313" key="1">
    <source>
        <dbReference type="EMBL" id="RDE50118.1"/>
    </source>
</evidence>
<evidence type="ECO:0000313" key="2">
    <source>
        <dbReference type="Proteomes" id="UP000253831"/>
    </source>
</evidence>
<sequence length="61" mass="6459">MNQAAVFGEGLQGVFHLEQRRTRNSSRNEAASLPGECGILKASDRLVASPRKAAGAPNYCG</sequence>
<protein>
    <submittedName>
        <fullName evidence="1">Uncharacterized protein</fullName>
    </submittedName>
</protein>
<name>A0A369XRU3_9PROT</name>
<gene>
    <name evidence="1" type="ORF">DVS81_13235</name>
</gene>